<dbReference type="SUPFAM" id="SSF52009">
    <property type="entry name" value="Phosphohistidine domain"/>
    <property type="match status" value="1"/>
</dbReference>
<dbReference type="PANTHER" id="PTHR43615">
    <property type="entry name" value="PHOSPHOENOLPYRUVATE SYNTHASE-RELATED"/>
    <property type="match status" value="1"/>
</dbReference>
<dbReference type="Gene3D" id="3.50.30.10">
    <property type="entry name" value="Phosphohistidine domain"/>
    <property type="match status" value="1"/>
</dbReference>
<sequence>MGAAIATPIAIIASSIFSAKSWGAVVSREYGIPCIAGLHGATRQFKTGDYALLNGNKGSLQKLPKPETS</sequence>
<evidence type="ECO:0000313" key="2">
    <source>
        <dbReference type="EMBL" id="KAG8194955.1"/>
    </source>
</evidence>
<name>A0AAV6VDT7_9ARAC</name>
<dbReference type="GO" id="GO:0016772">
    <property type="term" value="F:transferase activity, transferring phosphorus-containing groups"/>
    <property type="evidence" value="ECO:0007669"/>
    <property type="project" value="InterPro"/>
</dbReference>
<evidence type="ECO:0000313" key="3">
    <source>
        <dbReference type="Proteomes" id="UP000827092"/>
    </source>
</evidence>
<dbReference type="InterPro" id="IPR008279">
    <property type="entry name" value="PEP-util_enz_mobile_dom"/>
</dbReference>
<gene>
    <name evidence="2" type="ORF">JTE90_021416</name>
</gene>
<proteinExistence type="predicted"/>
<reference evidence="2 3" key="1">
    <citation type="journal article" date="2022" name="Nat. Ecol. Evol.">
        <title>A masculinizing supergene underlies an exaggerated male reproductive morph in a spider.</title>
        <authorList>
            <person name="Hendrickx F."/>
            <person name="De Corte Z."/>
            <person name="Sonet G."/>
            <person name="Van Belleghem S.M."/>
            <person name="Kostlbacher S."/>
            <person name="Vangestel C."/>
        </authorList>
    </citation>
    <scope>NUCLEOTIDE SEQUENCE [LARGE SCALE GENOMIC DNA]</scope>
    <source>
        <strain evidence="2">W744_W776</strain>
    </source>
</reference>
<dbReference type="InterPro" id="IPR051549">
    <property type="entry name" value="PEP_Utilizing_Enz"/>
</dbReference>
<comment type="caution">
    <text evidence="2">The sequence shown here is derived from an EMBL/GenBank/DDBJ whole genome shotgun (WGS) entry which is preliminary data.</text>
</comment>
<dbReference type="PANTHER" id="PTHR43615:SF1">
    <property type="entry name" value="PPDK_N DOMAIN-CONTAINING PROTEIN"/>
    <property type="match status" value="1"/>
</dbReference>
<evidence type="ECO:0000259" key="1">
    <source>
        <dbReference type="Pfam" id="PF00391"/>
    </source>
</evidence>
<organism evidence="2 3">
    <name type="scientific">Oedothorax gibbosus</name>
    <dbReference type="NCBI Taxonomy" id="931172"/>
    <lineage>
        <taxon>Eukaryota</taxon>
        <taxon>Metazoa</taxon>
        <taxon>Ecdysozoa</taxon>
        <taxon>Arthropoda</taxon>
        <taxon>Chelicerata</taxon>
        <taxon>Arachnida</taxon>
        <taxon>Araneae</taxon>
        <taxon>Araneomorphae</taxon>
        <taxon>Entelegynae</taxon>
        <taxon>Araneoidea</taxon>
        <taxon>Linyphiidae</taxon>
        <taxon>Erigoninae</taxon>
        <taxon>Oedothorax</taxon>
    </lineage>
</organism>
<dbReference type="EMBL" id="JAFNEN010000096">
    <property type="protein sequence ID" value="KAG8194955.1"/>
    <property type="molecule type" value="Genomic_DNA"/>
</dbReference>
<dbReference type="AlphaFoldDB" id="A0AAV6VDT7"/>
<dbReference type="Proteomes" id="UP000827092">
    <property type="component" value="Unassembled WGS sequence"/>
</dbReference>
<dbReference type="Pfam" id="PF00391">
    <property type="entry name" value="PEP-utilizers"/>
    <property type="match status" value="1"/>
</dbReference>
<protein>
    <recommendedName>
        <fullName evidence="1">PEP-utilising enzyme mobile domain-containing protein</fullName>
    </recommendedName>
</protein>
<accession>A0AAV6VDT7</accession>
<keyword evidence="3" id="KW-1185">Reference proteome</keyword>
<feature type="domain" description="PEP-utilising enzyme mobile" evidence="1">
    <location>
        <begin position="18"/>
        <end position="58"/>
    </location>
</feature>
<dbReference type="InterPro" id="IPR036637">
    <property type="entry name" value="Phosphohistidine_dom_sf"/>
</dbReference>